<name>A0A2T3ALI6_9PEZI</name>
<protein>
    <submittedName>
        <fullName evidence="3">Uncharacterized protein</fullName>
    </submittedName>
</protein>
<keyword evidence="4" id="KW-1185">Reference proteome</keyword>
<evidence type="ECO:0000313" key="4">
    <source>
        <dbReference type="Proteomes" id="UP000241462"/>
    </source>
</evidence>
<accession>A0A2T3ALI6</accession>
<dbReference type="EMBL" id="KZ678376">
    <property type="protein sequence ID" value="PSS03192.1"/>
    <property type="molecule type" value="Genomic_DNA"/>
</dbReference>
<dbReference type="Proteomes" id="UP000241462">
    <property type="component" value="Unassembled WGS sequence"/>
</dbReference>
<dbReference type="InParanoid" id="A0A2T3ALI6"/>
<evidence type="ECO:0000313" key="3">
    <source>
        <dbReference type="EMBL" id="PSS03192.1"/>
    </source>
</evidence>
<reference evidence="3 4" key="1">
    <citation type="journal article" date="2018" name="Mycol. Prog.">
        <title>Coniella lustricola, a new species from submerged detritus.</title>
        <authorList>
            <person name="Raudabaugh D.B."/>
            <person name="Iturriaga T."/>
            <person name="Carver A."/>
            <person name="Mondo S."/>
            <person name="Pangilinan J."/>
            <person name="Lipzen A."/>
            <person name="He G."/>
            <person name="Amirebrahimi M."/>
            <person name="Grigoriev I.V."/>
            <person name="Miller A.N."/>
        </authorList>
    </citation>
    <scope>NUCLEOTIDE SEQUENCE [LARGE SCALE GENOMIC DNA]</scope>
    <source>
        <strain evidence="3 4">B22-T-1</strain>
    </source>
</reference>
<feature type="compositionally biased region" description="Basic and acidic residues" evidence="1">
    <location>
        <begin position="95"/>
        <end position="104"/>
    </location>
</feature>
<organism evidence="3 4">
    <name type="scientific">Coniella lustricola</name>
    <dbReference type="NCBI Taxonomy" id="2025994"/>
    <lineage>
        <taxon>Eukaryota</taxon>
        <taxon>Fungi</taxon>
        <taxon>Dikarya</taxon>
        <taxon>Ascomycota</taxon>
        <taxon>Pezizomycotina</taxon>
        <taxon>Sordariomycetes</taxon>
        <taxon>Sordariomycetidae</taxon>
        <taxon>Diaporthales</taxon>
        <taxon>Schizoparmaceae</taxon>
        <taxon>Coniella</taxon>
    </lineage>
</organism>
<gene>
    <name evidence="3" type="ORF">BD289DRAFT_218285</name>
</gene>
<evidence type="ECO:0000256" key="2">
    <source>
        <dbReference type="SAM" id="Phobius"/>
    </source>
</evidence>
<keyword evidence="2" id="KW-0812">Transmembrane</keyword>
<feature type="transmembrane region" description="Helical" evidence="2">
    <location>
        <begin position="12"/>
        <end position="35"/>
    </location>
</feature>
<feature type="region of interest" description="Disordered" evidence="1">
    <location>
        <begin position="72"/>
        <end position="111"/>
    </location>
</feature>
<dbReference type="AlphaFoldDB" id="A0A2T3ALI6"/>
<evidence type="ECO:0000256" key="1">
    <source>
        <dbReference type="SAM" id="MobiDB-lite"/>
    </source>
</evidence>
<proteinExistence type="predicted"/>
<keyword evidence="2" id="KW-0472">Membrane</keyword>
<sequence length="111" mass="12652">MPNLRYTHRPTLASLLIVLSSHRILLCHGVWNIILCRRRRLLLRLSLLPRCWSDGVLILSAFATARARSFPTQYSPLPSARRAQPQAKRQITADIKTKTKEPYENKTSSGS</sequence>
<keyword evidence="2" id="KW-1133">Transmembrane helix</keyword>